<dbReference type="STRING" id="445932.Emin_0049"/>
<dbReference type="EMBL" id="CP001055">
    <property type="protein sequence ID" value="ACC97616.1"/>
    <property type="molecule type" value="Genomic_DNA"/>
</dbReference>
<evidence type="ECO:0000313" key="7">
    <source>
        <dbReference type="Proteomes" id="UP000001029"/>
    </source>
</evidence>
<accession>B2KAS0</accession>
<proteinExistence type="predicted"/>
<feature type="domain" description="FAD-binding PCMH-type" evidence="5">
    <location>
        <begin position="40"/>
        <end position="215"/>
    </location>
</feature>
<gene>
    <name evidence="6" type="ordered locus">Emin_0049</name>
</gene>
<dbReference type="AlphaFoldDB" id="B2KAS0"/>
<dbReference type="HOGENOM" id="CLU_017779_9_2_0"/>
<dbReference type="Gene3D" id="3.30.70.2190">
    <property type="match status" value="1"/>
</dbReference>
<evidence type="ECO:0000256" key="3">
    <source>
        <dbReference type="ARBA" id="ARBA00022827"/>
    </source>
</evidence>
<dbReference type="Pfam" id="PF01565">
    <property type="entry name" value="FAD_binding_4"/>
    <property type="match status" value="2"/>
</dbReference>
<dbReference type="InterPro" id="IPR004113">
    <property type="entry name" value="FAD-bd_oxidored_4_C"/>
</dbReference>
<evidence type="ECO:0000256" key="1">
    <source>
        <dbReference type="ARBA" id="ARBA00001974"/>
    </source>
</evidence>
<dbReference type="InterPro" id="IPR016164">
    <property type="entry name" value="FAD-linked_Oxase-like_C"/>
</dbReference>
<dbReference type="InterPro" id="IPR016171">
    <property type="entry name" value="Vanillyl_alc_oxidase_C-sub2"/>
</dbReference>
<organism evidence="6 7">
    <name type="scientific">Elusimicrobium minutum (strain Pei191)</name>
    <dbReference type="NCBI Taxonomy" id="445932"/>
    <lineage>
        <taxon>Bacteria</taxon>
        <taxon>Pseudomonadati</taxon>
        <taxon>Elusimicrobiota</taxon>
        <taxon>Elusimicrobia</taxon>
        <taxon>Elusimicrobiales</taxon>
        <taxon>Elusimicrobiaceae</taxon>
        <taxon>Elusimicrobium</taxon>
    </lineage>
</organism>
<dbReference type="InterPro" id="IPR036318">
    <property type="entry name" value="FAD-bd_PCMH-like_sf"/>
</dbReference>
<dbReference type="Gene3D" id="1.10.45.10">
    <property type="entry name" value="Vanillyl-alcohol Oxidase, Chain A, domain 4"/>
    <property type="match status" value="1"/>
</dbReference>
<dbReference type="InterPro" id="IPR016169">
    <property type="entry name" value="FAD-bd_PCMH_sub2"/>
</dbReference>
<dbReference type="OrthoDB" id="9811557at2"/>
<dbReference type="InterPro" id="IPR051914">
    <property type="entry name" value="FAD-linked_OxidoTrans_Type4"/>
</dbReference>
<dbReference type="PANTHER" id="PTHR42934:SF1">
    <property type="entry name" value="GLYCOLATE OXIDASE SUBUNIT GLCD"/>
    <property type="match status" value="1"/>
</dbReference>
<dbReference type="KEGG" id="emi:Emin_0049"/>
<dbReference type="GO" id="GO:0071949">
    <property type="term" value="F:FAD binding"/>
    <property type="evidence" value="ECO:0007669"/>
    <property type="project" value="InterPro"/>
</dbReference>
<evidence type="ECO:0000256" key="2">
    <source>
        <dbReference type="ARBA" id="ARBA00022630"/>
    </source>
</evidence>
<keyword evidence="3" id="KW-0274">FAD</keyword>
<dbReference type="Pfam" id="PF02913">
    <property type="entry name" value="FAD-oxidase_C"/>
    <property type="match status" value="1"/>
</dbReference>
<dbReference type="Gene3D" id="3.30.70.2740">
    <property type="match status" value="1"/>
</dbReference>
<dbReference type="EC" id="1.1.2.4" evidence="6"/>
<keyword evidence="2" id="KW-0285">Flavoprotein</keyword>
<protein>
    <submittedName>
        <fullName evidence="6">FAD/FMN-containing dehydrogenase</fullName>
        <ecNumber evidence="6">1.1.2.4</ecNumber>
    </submittedName>
</protein>
<dbReference type="InterPro" id="IPR016166">
    <property type="entry name" value="FAD-bd_PCMH"/>
</dbReference>
<dbReference type="GO" id="GO:0004458">
    <property type="term" value="F:D-lactate dehydrogenase (cytochrome) activity"/>
    <property type="evidence" value="ECO:0007669"/>
    <property type="project" value="UniProtKB-EC"/>
</dbReference>
<evidence type="ECO:0000313" key="6">
    <source>
        <dbReference type="EMBL" id="ACC97616.1"/>
    </source>
</evidence>
<keyword evidence="7" id="KW-1185">Reference proteome</keyword>
<dbReference type="SUPFAM" id="SSF55103">
    <property type="entry name" value="FAD-linked oxidases, C-terminal domain"/>
    <property type="match status" value="1"/>
</dbReference>
<evidence type="ECO:0000259" key="5">
    <source>
        <dbReference type="PROSITE" id="PS51387"/>
    </source>
</evidence>
<comment type="cofactor">
    <cofactor evidence="1">
        <name>FAD</name>
        <dbReference type="ChEBI" id="CHEBI:57692"/>
    </cofactor>
</comment>
<reference evidence="6 7" key="1">
    <citation type="journal article" date="2009" name="Appl. Environ. Microbiol.">
        <title>Genomic analysis of 'Elusimicrobium minutum,' the first cultivated representative of the phylum 'Elusimicrobia' (formerly termite group 1).</title>
        <authorList>
            <person name="Herlemann D.P.R."/>
            <person name="Geissinger O."/>
            <person name="Ikeda-Ohtsubo W."/>
            <person name="Kunin V."/>
            <person name="Sun H."/>
            <person name="Lapidus A."/>
            <person name="Hugenholtz P."/>
            <person name="Brune A."/>
        </authorList>
    </citation>
    <scope>NUCLEOTIDE SEQUENCE [LARGE SCALE GENOMIC DNA]</scope>
    <source>
        <strain evidence="6 7">Pei191</strain>
    </source>
</reference>
<dbReference type="Gene3D" id="3.30.465.10">
    <property type="match status" value="2"/>
</dbReference>
<dbReference type="InterPro" id="IPR006094">
    <property type="entry name" value="Oxid_FAD_bind_N"/>
</dbReference>
<name>B2KAS0_ELUMP</name>
<keyword evidence="4 6" id="KW-0560">Oxidoreductase</keyword>
<dbReference type="RefSeq" id="WP_012414231.1">
    <property type="nucleotide sequence ID" value="NC_010644.1"/>
</dbReference>
<dbReference type="SUPFAM" id="SSF56176">
    <property type="entry name" value="FAD-binding/transporter-associated domain-like"/>
    <property type="match status" value="2"/>
</dbReference>
<dbReference type="InterPro" id="IPR016167">
    <property type="entry name" value="FAD-bd_PCMH_sub1"/>
</dbReference>
<dbReference type="Proteomes" id="UP000001029">
    <property type="component" value="Chromosome"/>
</dbReference>
<dbReference type="Gene3D" id="3.30.43.10">
    <property type="entry name" value="Uridine Diphospho-n-acetylenolpyruvylglucosamine Reductase, domain 2"/>
    <property type="match status" value="1"/>
</dbReference>
<feature type="domain" description="FAD-binding PCMH-type" evidence="5">
    <location>
        <begin position="449"/>
        <end position="620"/>
    </location>
</feature>
<evidence type="ECO:0000256" key="4">
    <source>
        <dbReference type="ARBA" id="ARBA00023002"/>
    </source>
</evidence>
<dbReference type="PANTHER" id="PTHR42934">
    <property type="entry name" value="GLYCOLATE OXIDASE SUBUNIT GLCD"/>
    <property type="match status" value="1"/>
</dbReference>
<sequence>MFTRDKFFKARKEIIEILGETRVLSDEISLSLHSFDCSLGRTRPDAVLLINNTNELPFVIKTLNKYSVPFVPRAAATNHVGGCVALKGGVVLHLMGLNKIIRVDTQEEFAEVECCVVNEDLNNLLNSLGYEYLPDPASQKICTLGGNAALNAGGAKGLKYGATREHIIKAEIITPFGEVVTLSNKDKGPDFLGFIIGSEGTLGVITKLWLKISKKDYFIKTMLAAFDSVDESMDAVAAITARGIVPRCIEAMDKTTTAAVEAFSKSGYPTDTEALLLIETDGTARKAAKEIKEIEAVCREHNCKKIIIAENEEKRQALWKGRSGGYAAMARLAPNVFVEDGTVPRAVLPEAIKKTREICETNSITAGLFFHAGDGNLHPNVVFDQRSKQETNIVVKAGKEMLKVCTDLGGTISGEHGVGIEKRSAMSFMYGAAEIAFFKKLKNALDPEGVCNPDKIFPVTDKESAVKEAAKEIKDLSAVIAAARSVKIQGLNSNKIKTDRAKVSLKNINKILDVDIKNYTITVQAGAKVTDVIKELSAKKLYAALPKYKGSVGGLFAQGLCNEFNSYVTGMQAVLAEGEIINYGGKFVKNSAGYNLARLFAGSQGAFGAVTELTFRIFSEKKAAVTQQKTLAENPFYQRIKQTVDKNNKFEGTFDE</sequence>
<dbReference type="PROSITE" id="PS51387">
    <property type="entry name" value="FAD_PCMH"/>
    <property type="match status" value="2"/>
</dbReference>